<sequence>MSGKKSFYCWYLGFTEAFGLQGQSRVYEVIQNILKYHQNDSKNLNHGPSNIVSSSKVTLTLSDNHLTIIDNAVPSQRKLFKKSLPKAYSINYDKITYVFRLTNRPYSDIVTFITKSLPNESTNQSKLTLFLHAFRCDSDDTAVKLERYLAQFLSVYNKKLEKLQNRAKKNLALDRQGDFFSETGHLHNSNLKNSFLSRQAFNARANTVYDSSSGGGTRSSSSNDLLDTTNESANQAPNAPHFDSRPTSPLQLDFKNIKKELEYKLKSEEPILYPPKDYDEDDRLRGNLNEIHSRRSQNPSIIGKEAYQKLNASNNSLNDLDEAILTNRSDFTSASFNEQANQVLKMLDDVVNSEIANRPDYEKNIFEFKPPISDPVQIKKSFRTPGFANLKYSNMSASMESIYQKNKPSNFRHLAQKSSSIGAGLHDPYLDGNVKTNPLLVIEEEPQISSQFQQSMFKSAIDLTGNSLDQSANSSDVSTKKAFGQRKLSKQSKYSSRKSNQNSESHESDGFRPGVFAKLSSYQPQWLSSSVPNDSFYAKNEKLKQNKNFKLKYSESAKVNRLSEPPQLDFRPALSSKQKFYAKKNLPCVKEDKFEYPENSQFILKPYTDVNERYERDCENKVSKHRIRNNSSYYKSESSLANNNRYVFNDIYY</sequence>
<dbReference type="PANTHER" id="PTHR41148">
    <property type="entry name" value="LP09875P"/>
    <property type="match status" value="1"/>
</dbReference>
<feature type="compositionally biased region" description="Polar residues" evidence="1">
    <location>
        <begin position="491"/>
        <end position="503"/>
    </location>
</feature>
<proteinExistence type="predicted"/>
<dbReference type="Gene3D" id="2.30.29.30">
    <property type="entry name" value="Pleckstrin-homology domain (PH domain)/Phosphotyrosine-binding domain (PTB)"/>
    <property type="match status" value="1"/>
</dbReference>
<organism evidence="2 3">
    <name type="scientific">Brachionus plicatilis</name>
    <name type="common">Marine rotifer</name>
    <name type="synonym">Brachionus muelleri</name>
    <dbReference type="NCBI Taxonomy" id="10195"/>
    <lineage>
        <taxon>Eukaryota</taxon>
        <taxon>Metazoa</taxon>
        <taxon>Spiralia</taxon>
        <taxon>Gnathifera</taxon>
        <taxon>Rotifera</taxon>
        <taxon>Eurotatoria</taxon>
        <taxon>Monogononta</taxon>
        <taxon>Pseudotrocha</taxon>
        <taxon>Ploima</taxon>
        <taxon>Brachionidae</taxon>
        <taxon>Brachionus</taxon>
    </lineage>
</organism>
<dbReference type="EMBL" id="REGN01002954">
    <property type="protein sequence ID" value="RNA25269.1"/>
    <property type="molecule type" value="Genomic_DNA"/>
</dbReference>
<feature type="compositionally biased region" description="Polar residues" evidence="1">
    <location>
        <begin position="223"/>
        <end position="237"/>
    </location>
</feature>
<protein>
    <submittedName>
        <fullName evidence="2">Zinc finger CCCH domain-containing 13 isoform X1</fullName>
    </submittedName>
</protein>
<dbReference type="SUPFAM" id="SSF50729">
    <property type="entry name" value="PH domain-like"/>
    <property type="match status" value="1"/>
</dbReference>
<feature type="region of interest" description="Disordered" evidence="1">
    <location>
        <begin position="469"/>
        <end position="510"/>
    </location>
</feature>
<dbReference type="OrthoDB" id="9994380at2759"/>
<gene>
    <name evidence="2" type="ORF">BpHYR1_003188</name>
</gene>
<dbReference type="AlphaFoldDB" id="A0A3M7RP62"/>
<dbReference type="STRING" id="10195.A0A3M7RP62"/>
<reference evidence="2 3" key="1">
    <citation type="journal article" date="2018" name="Sci. Rep.">
        <title>Genomic signatures of local adaptation to the degree of environmental predictability in rotifers.</title>
        <authorList>
            <person name="Franch-Gras L."/>
            <person name="Hahn C."/>
            <person name="Garcia-Roger E.M."/>
            <person name="Carmona M.J."/>
            <person name="Serra M."/>
            <person name="Gomez A."/>
        </authorList>
    </citation>
    <scope>NUCLEOTIDE SEQUENCE [LARGE SCALE GENOMIC DNA]</scope>
    <source>
        <strain evidence="2">HYR1</strain>
    </source>
</reference>
<dbReference type="Proteomes" id="UP000276133">
    <property type="component" value="Unassembled WGS sequence"/>
</dbReference>
<evidence type="ECO:0000313" key="2">
    <source>
        <dbReference type="EMBL" id="RNA25269.1"/>
    </source>
</evidence>
<dbReference type="CDD" id="cd00934">
    <property type="entry name" value="PTB"/>
    <property type="match status" value="1"/>
</dbReference>
<name>A0A3M7RP62_BRAPC</name>
<accession>A0A3M7RP62</accession>
<evidence type="ECO:0000313" key="3">
    <source>
        <dbReference type="Proteomes" id="UP000276133"/>
    </source>
</evidence>
<dbReference type="InterPro" id="IPR011993">
    <property type="entry name" value="PH-like_dom_sf"/>
</dbReference>
<keyword evidence="3" id="KW-1185">Reference proteome</keyword>
<evidence type="ECO:0000256" key="1">
    <source>
        <dbReference type="SAM" id="MobiDB-lite"/>
    </source>
</evidence>
<comment type="caution">
    <text evidence="2">The sequence shown here is derived from an EMBL/GenBank/DDBJ whole genome shotgun (WGS) entry which is preliminary data.</text>
</comment>
<feature type="region of interest" description="Disordered" evidence="1">
    <location>
        <begin position="207"/>
        <end position="250"/>
    </location>
</feature>
<dbReference type="PANTHER" id="PTHR41148:SF1">
    <property type="entry name" value="LP09875P"/>
    <property type="match status" value="1"/>
</dbReference>